<reference evidence="14" key="1">
    <citation type="submission" date="2016-11" db="UniProtKB">
        <authorList>
            <consortium name="WormBaseParasite"/>
        </authorList>
    </citation>
    <scope>IDENTIFICATION</scope>
</reference>
<dbReference type="Proteomes" id="UP000582659">
    <property type="component" value="Unassembled WGS sequence"/>
</dbReference>
<evidence type="ECO:0000256" key="9">
    <source>
        <dbReference type="ARBA" id="ARBA00023136"/>
    </source>
</evidence>
<dbReference type="GO" id="GO:0005743">
    <property type="term" value="C:mitochondrial inner membrane"/>
    <property type="evidence" value="ECO:0007669"/>
    <property type="project" value="UniProtKB-SubCell"/>
</dbReference>
<evidence type="ECO:0000256" key="1">
    <source>
        <dbReference type="ARBA" id="ARBA00004443"/>
    </source>
</evidence>
<dbReference type="Proteomes" id="UP000659654">
    <property type="component" value="Unassembled WGS sequence"/>
</dbReference>
<proteinExistence type="inferred from homology"/>
<evidence type="ECO:0000313" key="13">
    <source>
        <dbReference type="Proteomes" id="UP000659654"/>
    </source>
</evidence>
<protein>
    <recommendedName>
        <fullName evidence="3">NADH dehydrogenase [ubiquinone] 1 beta subcomplex subunit 10</fullName>
    </recommendedName>
</protein>
<keyword evidence="6" id="KW-0999">Mitochondrion inner membrane</keyword>
<comment type="similarity">
    <text evidence="2">Belongs to the complex I NDUFB10 subunit family.</text>
</comment>
<evidence type="ECO:0000313" key="11">
    <source>
        <dbReference type="EMBL" id="CAG9129462.1"/>
    </source>
</evidence>
<reference evidence="11" key="2">
    <citation type="submission" date="2020-08" db="EMBL/GenBank/DDBJ databases">
        <authorList>
            <person name="Kikuchi T."/>
        </authorList>
    </citation>
    <scope>NUCLEOTIDE SEQUENCE</scope>
    <source>
        <strain evidence="10">Ka4C1</strain>
    </source>
</reference>
<organism evidence="12 14">
    <name type="scientific">Bursaphelenchus xylophilus</name>
    <name type="common">Pinewood nematode worm</name>
    <name type="synonym">Aphelenchoides xylophilus</name>
    <dbReference type="NCBI Taxonomy" id="6326"/>
    <lineage>
        <taxon>Eukaryota</taxon>
        <taxon>Metazoa</taxon>
        <taxon>Ecdysozoa</taxon>
        <taxon>Nematoda</taxon>
        <taxon>Chromadorea</taxon>
        <taxon>Rhabditida</taxon>
        <taxon>Tylenchina</taxon>
        <taxon>Tylenchomorpha</taxon>
        <taxon>Aphelenchoidea</taxon>
        <taxon>Aphelenchoididae</taxon>
        <taxon>Bursaphelenchus</taxon>
    </lineage>
</organism>
<dbReference type="SMR" id="A0A1I7SLB3"/>
<dbReference type="OrthoDB" id="6017729at2759"/>
<evidence type="ECO:0000256" key="6">
    <source>
        <dbReference type="ARBA" id="ARBA00022792"/>
    </source>
</evidence>
<dbReference type="AlphaFoldDB" id="A0A1I7SLB3"/>
<gene>
    <name evidence="10" type="ORF">BXYJ_LOCUS14064</name>
</gene>
<keyword evidence="7" id="KW-0249">Electron transport</keyword>
<evidence type="ECO:0000256" key="2">
    <source>
        <dbReference type="ARBA" id="ARBA00008317"/>
    </source>
</evidence>
<keyword evidence="9" id="KW-0472">Membrane</keyword>
<comment type="subcellular location">
    <subcellularLocation>
        <location evidence="1">Mitochondrion inner membrane</location>
        <topology evidence="1">Peripheral membrane protein</topology>
        <orientation evidence="1">Matrix side</orientation>
    </subcellularLocation>
</comment>
<dbReference type="Pfam" id="PF10249">
    <property type="entry name" value="NDUFB10"/>
    <property type="match status" value="1"/>
</dbReference>
<evidence type="ECO:0000313" key="14">
    <source>
        <dbReference type="WBParaSite" id="BXY_1384500.1"/>
    </source>
</evidence>
<dbReference type="Proteomes" id="UP000095284">
    <property type="component" value="Unplaced"/>
</dbReference>
<keyword evidence="5" id="KW-0679">Respiratory chain</keyword>
<evidence type="ECO:0000256" key="5">
    <source>
        <dbReference type="ARBA" id="ARBA00022660"/>
    </source>
</evidence>
<evidence type="ECO:0000256" key="8">
    <source>
        <dbReference type="ARBA" id="ARBA00023128"/>
    </source>
</evidence>
<dbReference type="WBParaSite" id="BXY_1384500.1">
    <property type="protein sequence ID" value="BXY_1384500.1"/>
    <property type="gene ID" value="BXY_1384500"/>
</dbReference>
<evidence type="ECO:0000256" key="4">
    <source>
        <dbReference type="ARBA" id="ARBA00022448"/>
    </source>
</evidence>
<keyword evidence="8" id="KW-0496">Mitochondrion</keyword>
<evidence type="ECO:0000313" key="12">
    <source>
        <dbReference type="Proteomes" id="UP000095284"/>
    </source>
</evidence>
<dbReference type="EMBL" id="CAJFDI010000006">
    <property type="protein sequence ID" value="CAD5233973.1"/>
    <property type="molecule type" value="Genomic_DNA"/>
</dbReference>
<dbReference type="InterPro" id="IPR039993">
    <property type="entry name" value="NDUFB10"/>
</dbReference>
<dbReference type="PANTHER" id="PTHR13094:SF1">
    <property type="entry name" value="NADH DEHYDROGENASE [UBIQUINONE] 1 BETA SUBCOMPLEX SUBUNIT 10"/>
    <property type="match status" value="1"/>
</dbReference>
<evidence type="ECO:0000313" key="10">
    <source>
        <dbReference type="EMBL" id="CAD5233973.1"/>
    </source>
</evidence>
<accession>A0A1I7SLB3</accession>
<dbReference type="eggNOG" id="KOG4009">
    <property type="taxonomic scope" value="Eukaryota"/>
</dbReference>
<sequence>MAAENPPEKQLTATQLRRLKDREAWDAYWNIRDLDSRGTYFHRMKYYAHRLFDFPVTFIRENLIEPLNDKYRPVYYHRKLTRVPDIDQCGVTDEACLYEAQAQYRLDKMVDTYILEILFERAHRCYILNQPYLKPCAPAIEDYEEAELNWFIKYGEISHVGDAKDVYMKQKHRMIWERRNPEIMAEREAKYKKHKEELANGNFDHSFWKGGIFYMDKKNYEPPYDQQVSKGTNEGDKPLSKNWEYYKKLAQDPEFDKKQGKQTNVPLFPFVG</sequence>
<dbReference type="PANTHER" id="PTHR13094">
    <property type="entry name" value="NADH-UBIQUINONE OXIDOREDUCTASE PDSW SUBUNIT"/>
    <property type="match status" value="1"/>
</dbReference>
<evidence type="ECO:0000256" key="7">
    <source>
        <dbReference type="ARBA" id="ARBA00022982"/>
    </source>
</evidence>
<evidence type="ECO:0000256" key="3">
    <source>
        <dbReference type="ARBA" id="ARBA00014109"/>
    </source>
</evidence>
<dbReference type="EMBL" id="CAJFCV020000006">
    <property type="protein sequence ID" value="CAG9129462.1"/>
    <property type="molecule type" value="Genomic_DNA"/>
</dbReference>
<name>A0A1I7SLB3_BURXY</name>
<keyword evidence="13" id="KW-1185">Reference proteome</keyword>
<dbReference type="GO" id="GO:0045271">
    <property type="term" value="C:respiratory chain complex I"/>
    <property type="evidence" value="ECO:0007669"/>
    <property type="project" value="UniProtKB-ARBA"/>
</dbReference>
<keyword evidence="4" id="KW-0813">Transport</keyword>
<dbReference type="InterPro" id="IPR019377">
    <property type="entry name" value="NADH_UbQ_OxRdtase_su10"/>
</dbReference>